<evidence type="ECO:0000313" key="2">
    <source>
        <dbReference type="EMBL" id="KAF2669605.1"/>
    </source>
</evidence>
<feature type="region of interest" description="Disordered" evidence="1">
    <location>
        <begin position="1"/>
        <end position="37"/>
    </location>
</feature>
<reference evidence="2" key="1">
    <citation type="journal article" date="2020" name="Stud. Mycol.">
        <title>101 Dothideomycetes genomes: a test case for predicting lifestyles and emergence of pathogens.</title>
        <authorList>
            <person name="Haridas S."/>
            <person name="Albert R."/>
            <person name="Binder M."/>
            <person name="Bloem J."/>
            <person name="Labutti K."/>
            <person name="Salamov A."/>
            <person name="Andreopoulos B."/>
            <person name="Baker S."/>
            <person name="Barry K."/>
            <person name="Bills G."/>
            <person name="Bluhm B."/>
            <person name="Cannon C."/>
            <person name="Castanera R."/>
            <person name="Culley D."/>
            <person name="Daum C."/>
            <person name="Ezra D."/>
            <person name="Gonzalez J."/>
            <person name="Henrissat B."/>
            <person name="Kuo A."/>
            <person name="Liang C."/>
            <person name="Lipzen A."/>
            <person name="Lutzoni F."/>
            <person name="Magnuson J."/>
            <person name="Mondo S."/>
            <person name="Nolan M."/>
            <person name="Ohm R."/>
            <person name="Pangilinan J."/>
            <person name="Park H.-J."/>
            <person name="Ramirez L."/>
            <person name="Alfaro M."/>
            <person name="Sun H."/>
            <person name="Tritt A."/>
            <person name="Yoshinaga Y."/>
            <person name="Zwiers L.-H."/>
            <person name="Turgeon B."/>
            <person name="Goodwin S."/>
            <person name="Spatafora J."/>
            <person name="Crous P."/>
            <person name="Grigoriev I."/>
        </authorList>
    </citation>
    <scope>NUCLEOTIDE SEQUENCE</scope>
    <source>
        <strain evidence="2">CBS 115976</strain>
    </source>
</reference>
<organism evidence="2 3">
    <name type="scientific">Microthyrium microscopicum</name>
    <dbReference type="NCBI Taxonomy" id="703497"/>
    <lineage>
        <taxon>Eukaryota</taxon>
        <taxon>Fungi</taxon>
        <taxon>Dikarya</taxon>
        <taxon>Ascomycota</taxon>
        <taxon>Pezizomycotina</taxon>
        <taxon>Dothideomycetes</taxon>
        <taxon>Dothideomycetes incertae sedis</taxon>
        <taxon>Microthyriales</taxon>
        <taxon>Microthyriaceae</taxon>
        <taxon>Microthyrium</taxon>
    </lineage>
</organism>
<gene>
    <name evidence="2" type="ORF">BT63DRAFT_455585</name>
</gene>
<feature type="compositionally biased region" description="Basic and acidic residues" evidence="1">
    <location>
        <begin position="19"/>
        <end position="35"/>
    </location>
</feature>
<feature type="compositionally biased region" description="Acidic residues" evidence="1">
    <location>
        <begin position="145"/>
        <end position="156"/>
    </location>
</feature>
<accession>A0A6A6UBH6</accession>
<dbReference type="EMBL" id="MU004235">
    <property type="protein sequence ID" value="KAF2669605.1"/>
    <property type="molecule type" value="Genomic_DNA"/>
</dbReference>
<name>A0A6A6UBH6_9PEZI</name>
<dbReference type="Proteomes" id="UP000799302">
    <property type="component" value="Unassembled WGS sequence"/>
</dbReference>
<dbReference type="AlphaFoldDB" id="A0A6A6UBH6"/>
<keyword evidence="3" id="KW-1185">Reference proteome</keyword>
<proteinExistence type="predicted"/>
<feature type="compositionally biased region" description="Basic and acidic residues" evidence="1">
    <location>
        <begin position="1"/>
        <end position="11"/>
    </location>
</feature>
<evidence type="ECO:0000313" key="3">
    <source>
        <dbReference type="Proteomes" id="UP000799302"/>
    </source>
</evidence>
<feature type="region of interest" description="Disordered" evidence="1">
    <location>
        <begin position="134"/>
        <end position="156"/>
    </location>
</feature>
<sequence length="156" mass="18441">MRLRSESKHLDQTNGHVQRLKESRERQKNNEDKQRRLAAHRASIRPNNFFQHASYDYHLAIARWYVANRPPVCSQFWNSPENENWWFNPLTSAFVRVNPSPPPAEDKPEKIWPRDCPLCQDRFCHLLCPYLKAKKKAKKGGETEKDGDEEQDIEKA</sequence>
<protein>
    <submittedName>
        <fullName evidence="2">Uncharacterized protein</fullName>
    </submittedName>
</protein>
<evidence type="ECO:0000256" key="1">
    <source>
        <dbReference type="SAM" id="MobiDB-lite"/>
    </source>
</evidence>